<gene>
    <name evidence="3" type="ORF">UFOVP1154_15</name>
    <name evidence="4" type="ORF">UFOVP1341_22</name>
    <name evidence="5" type="ORF">UFOVP1601_5</name>
</gene>
<feature type="coiled-coil region" evidence="1">
    <location>
        <begin position="623"/>
        <end position="650"/>
    </location>
</feature>
<feature type="compositionally biased region" description="Basic and acidic residues" evidence="2">
    <location>
        <begin position="738"/>
        <end position="759"/>
    </location>
</feature>
<dbReference type="EMBL" id="LR797292">
    <property type="protein sequence ID" value="CAB4200115.1"/>
    <property type="molecule type" value="Genomic_DNA"/>
</dbReference>
<accession>A0A6J5RW17</accession>
<evidence type="ECO:0000256" key="2">
    <source>
        <dbReference type="SAM" id="MobiDB-lite"/>
    </source>
</evidence>
<evidence type="ECO:0000313" key="3">
    <source>
        <dbReference type="EMBL" id="CAB4187180.1"/>
    </source>
</evidence>
<evidence type="ECO:0000313" key="4">
    <source>
        <dbReference type="EMBL" id="CAB4200115.1"/>
    </source>
</evidence>
<dbReference type="InterPro" id="IPR032427">
    <property type="entry name" value="P22_portal"/>
</dbReference>
<feature type="region of interest" description="Disordered" evidence="2">
    <location>
        <begin position="738"/>
        <end position="787"/>
    </location>
</feature>
<organism evidence="4">
    <name type="scientific">uncultured Caudovirales phage</name>
    <dbReference type="NCBI Taxonomy" id="2100421"/>
    <lineage>
        <taxon>Viruses</taxon>
        <taxon>Duplodnaviria</taxon>
        <taxon>Heunggongvirae</taxon>
        <taxon>Uroviricota</taxon>
        <taxon>Caudoviricetes</taxon>
        <taxon>Peduoviridae</taxon>
        <taxon>Maltschvirus</taxon>
        <taxon>Maltschvirus maltsch</taxon>
    </lineage>
</organism>
<name>A0A6J5RW17_9CAUD</name>
<evidence type="ECO:0000256" key="1">
    <source>
        <dbReference type="SAM" id="Coils"/>
    </source>
</evidence>
<proteinExistence type="predicted"/>
<reference evidence="4" key="1">
    <citation type="submission" date="2020-05" db="EMBL/GenBank/DDBJ databases">
        <authorList>
            <person name="Chiriac C."/>
            <person name="Salcher M."/>
            <person name="Ghai R."/>
            <person name="Kavagutti S V."/>
        </authorList>
    </citation>
    <scope>NUCLEOTIDE SEQUENCE</scope>
</reference>
<evidence type="ECO:0000313" key="5">
    <source>
        <dbReference type="EMBL" id="CAB4218209.1"/>
    </source>
</evidence>
<dbReference type="EMBL" id="LR797107">
    <property type="protein sequence ID" value="CAB4187180.1"/>
    <property type="molecule type" value="Genomic_DNA"/>
</dbReference>
<sequence>MARPRNSERWQPLEKDRGVLDRMHDRFTYCVDRWTDVRTEAKTDMRHVKGDPWDPSERLARVKAKRPVIALDELGQYENQVVNEVRANPRAIKFSPVGDGANDATARFYANKAREIEYRSHAQQHYTRAFQNMVERSYGYTKLLTEFVTDKPAKPSEPWSAFSKRLLIGGVADPDSIYPDPDFVDATGRDWKYLFEIESRSRAEFKREWPDAAIQDFTPDLVKYSNGWIDQSSVRIAAYWELNHTPKMMEAWEITNPQTGAPVVFEWWADESEEMVAQAMSAGGNPTKKDEREVRDPKVTQYLTNGVEILETTPWPGKWIPYVAMFGKMLWMDEGSGPKLTIMSMTRLARDPNMLHAYYTSCEAEMIGMTPKVPWWVWKGSLDKANALKVQKANHEPVAFIEVDQKSGTNQQDTPSLPQRIPFEPPIQAIDMGKEGARRAIQASMGLTPLPTSAQRRNEKSGVALKQIEDSGQRGSYHFIDSYNMGIERMGELLEDLIPKVHDTKGETPVLGPDMKSSTMYIGADPDGQQPLPDGIEKEQAIPSIEGLHAVTIEVGPEVQSERQEASAFVDGFIGSPMMQMLPPPMALEIVALLVKLKNLGPIGEQISEVLKPSEKKEDMVPKQQVAEAVQEAQKIIETMQQHIKELEQETAGKVQIEQVRAEGRMVADAQNNEAKLKLEGLRSEAAMTAETMRAESSQSEATLRAETDIRLREMQDQIELLKLTLQAQVEGARLEHAMHESERGRETMGHEAAEERKLKGQTATLNAKAKQATMQPELMEDDDEDA</sequence>
<dbReference type="EMBL" id="LR797469">
    <property type="protein sequence ID" value="CAB4218209.1"/>
    <property type="molecule type" value="Genomic_DNA"/>
</dbReference>
<dbReference type="Pfam" id="PF16510">
    <property type="entry name" value="P22_portal"/>
    <property type="match status" value="1"/>
</dbReference>
<keyword evidence="1" id="KW-0175">Coiled coil</keyword>
<protein>
    <submittedName>
        <fullName evidence="4">Phage P22-like portal protein</fullName>
    </submittedName>
</protein>